<evidence type="ECO:0000256" key="2">
    <source>
        <dbReference type="ARBA" id="ARBA00022801"/>
    </source>
</evidence>
<dbReference type="GO" id="GO:0019693">
    <property type="term" value="P:ribose phosphate metabolic process"/>
    <property type="evidence" value="ECO:0007669"/>
    <property type="project" value="TreeGrafter"/>
</dbReference>
<dbReference type="EMBL" id="VYSA01000001">
    <property type="protein sequence ID" value="KAA9111038.1"/>
    <property type="molecule type" value="Genomic_DNA"/>
</dbReference>
<reference evidence="5" key="1">
    <citation type="submission" date="2019-09" db="EMBL/GenBank/DDBJ databases">
        <title>Mumia zhuanghuii sp. nov. isolated from the intestinal contents of plateau pika (Ochotona curzoniae) in the Qinghai-Tibet plateau of China.</title>
        <authorList>
            <person name="Tian Z."/>
        </authorList>
    </citation>
    <scope>NUCLEOTIDE SEQUENCE [LARGE SCALE GENOMIC DNA]</scope>
    <source>
        <strain evidence="5">JCM 30598</strain>
    </source>
</reference>
<dbReference type="GO" id="GO:0006753">
    <property type="term" value="P:nucleoside phosphate metabolic process"/>
    <property type="evidence" value="ECO:0007669"/>
    <property type="project" value="TreeGrafter"/>
</dbReference>
<feature type="domain" description="Nudix hydrolase" evidence="3">
    <location>
        <begin position="38"/>
        <end position="176"/>
    </location>
</feature>
<dbReference type="RefSeq" id="WP_150447809.1">
    <property type="nucleotide sequence ID" value="NZ_VYSA01000001.1"/>
</dbReference>
<accession>A0A5J5J8C2</accession>
<keyword evidence="2 4" id="KW-0378">Hydrolase</keyword>
<gene>
    <name evidence="4" type="ORF">F6B43_05330</name>
</gene>
<dbReference type="InterPro" id="IPR015797">
    <property type="entry name" value="NUDIX_hydrolase-like_dom_sf"/>
</dbReference>
<dbReference type="GO" id="GO:0016787">
    <property type="term" value="F:hydrolase activity"/>
    <property type="evidence" value="ECO:0007669"/>
    <property type="project" value="UniProtKB-KW"/>
</dbReference>
<organism evidence="4 5">
    <name type="scientific">Microbacterium rhizomatis</name>
    <dbReference type="NCBI Taxonomy" id="1631477"/>
    <lineage>
        <taxon>Bacteria</taxon>
        <taxon>Bacillati</taxon>
        <taxon>Actinomycetota</taxon>
        <taxon>Actinomycetes</taxon>
        <taxon>Micrococcales</taxon>
        <taxon>Microbacteriaceae</taxon>
        <taxon>Microbacterium</taxon>
    </lineage>
</organism>
<sequence>MAWQTRSSRTVYENRWMHVREDEVAGPDGAGIYGVVTVRNPAVFVVAIDEHDRVCLVTVDRYATGGPSIEVPAGGTDGEDALVGARRELLEETGIVAEEWVEIGRMNALNGLADAPEHVFLARELRRGASDDEVSASQHEEGIAEVRWMPFADVLRLIGDGGISDGETIAAIAFAAIHLGRVR</sequence>
<comment type="caution">
    <text evidence="4">The sequence shown here is derived from an EMBL/GenBank/DDBJ whole genome shotgun (WGS) entry which is preliminary data.</text>
</comment>
<name>A0A5J5J8C2_9MICO</name>
<dbReference type="InterPro" id="IPR000086">
    <property type="entry name" value="NUDIX_hydrolase_dom"/>
</dbReference>
<dbReference type="PANTHER" id="PTHR11839">
    <property type="entry name" value="UDP/ADP-SUGAR PYROPHOSPHATASE"/>
    <property type="match status" value="1"/>
</dbReference>
<evidence type="ECO:0000313" key="4">
    <source>
        <dbReference type="EMBL" id="KAA9111038.1"/>
    </source>
</evidence>
<comment type="cofactor">
    <cofactor evidence="1">
        <name>Mg(2+)</name>
        <dbReference type="ChEBI" id="CHEBI:18420"/>
    </cofactor>
</comment>
<dbReference type="AlphaFoldDB" id="A0A5J5J8C2"/>
<dbReference type="SUPFAM" id="SSF55811">
    <property type="entry name" value="Nudix"/>
    <property type="match status" value="1"/>
</dbReference>
<dbReference type="CDD" id="cd24161">
    <property type="entry name" value="NUDIX_ADPRase_Ndx2"/>
    <property type="match status" value="1"/>
</dbReference>
<keyword evidence="5" id="KW-1185">Reference proteome</keyword>
<dbReference type="Proteomes" id="UP000325827">
    <property type="component" value="Unassembled WGS sequence"/>
</dbReference>
<dbReference type="PANTHER" id="PTHR11839:SF18">
    <property type="entry name" value="NUDIX HYDROLASE DOMAIN-CONTAINING PROTEIN"/>
    <property type="match status" value="1"/>
</dbReference>
<evidence type="ECO:0000256" key="1">
    <source>
        <dbReference type="ARBA" id="ARBA00001946"/>
    </source>
</evidence>
<dbReference type="OrthoDB" id="177518at2"/>
<evidence type="ECO:0000259" key="3">
    <source>
        <dbReference type="PROSITE" id="PS51462"/>
    </source>
</evidence>
<proteinExistence type="predicted"/>
<dbReference type="Gene3D" id="3.90.79.10">
    <property type="entry name" value="Nucleoside Triphosphate Pyrophosphohydrolase"/>
    <property type="match status" value="1"/>
</dbReference>
<evidence type="ECO:0000313" key="5">
    <source>
        <dbReference type="Proteomes" id="UP000325827"/>
    </source>
</evidence>
<protein>
    <submittedName>
        <fullName evidence="4">NUDIX hydrolase</fullName>
    </submittedName>
</protein>
<dbReference type="PROSITE" id="PS51462">
    <property type="entry name" value="NUDIX"/>
    <property type="match status" value="1"/>
</dbReference>
<dbReference type="Pfam" id="PF00293">
    <property type="entry name" value="NUDIX"/>
    <property type="match status" value="1"/>
</dbReference>
<dbReference type="GO" id="GO:0005829">
    <property type="term" value="C:cytosol"/>
    <property type="evidence" value="ECO:0007669"/>
    <property type="project" value="TreeGrafter"/>
</dbReference>